<dbReference type="OMA" id="SYQCPFY"/>
<dbReference type="Proteomes" id="UP000515140">
    <property type="component" value="Unplaced"/>
</dbReference>
<evidence type="ECO:0000313" key="14">
    <source>
        <dbReference type="RefSeq" id="XP_020835973.1"/>
    </source>
</evidence>
<dbReference type="RefSeq" id="XP_020835973.1">
    <property type="nucleotide sequence ID" value="XM_020980314.1"/>
</dbReference>
<dbReference type="RefSeq" id="XP_020835958.1">
    <property type="nucleotide sequence ID" value="XM_020980299.1"/>
</dbReference>
<evidence type="ECO:0000313" key="9">
    <source>
        <dbReference type="RefSeq" id="XP_020835955.1"/>
    </source>
</evidence>
<dbReference type="SUPFAM" id="SSF81321">
    <property type="entry name" value="Family A G protein-coupled receptor-like"/>
    <property type="match status" value="1"/>
</dbReference>
<keyword evidence="3 5" id="KW-1133">Transmembrane helix</keyword>
<feature type="transmembrane region" description="Helical" evidence="5">
    <location>
        <begin position="239"/>
        <end position="264"/>
    </location>
</feature>
<reference evidence="8 9" key="1">
    <citation type="submission" date="2025-04" db="UniProtKB">
        <authorList>
            <consortium name="RefSeq"/>
        </authorList>
    </citation>
    <scope>IDENTIFICATION</scope>
    <source>
        <tissue evidence="8 9">Spleen</tissue>
    </source>
</reference>
<keyword evidence="4 5" id="KW-0472">Membrane</keyword>
<comment type="subcellular location">
    <subcellularLocation>
        <location evidence="1">Membrane</location>
    </subcellularLocation>
</comment>
<evidence type="ECO:0000313" key="15">
    <source>
        <dbReference type="RefSeq" id="XP_020835981.1"/>
    </source>
</evidence>
<dbReference type="GeneTree" id="ENSGT00390000015520"/>
<evidence type="ECO:0000256" key="2">
    <source>
        <dbReference type="ARBA" id="ARBA00022692"/>
    </source>
</evidence>
<evidence type="ECO:0000313" key="7">
    <source>
        <dbReference type="Proteomes" id="UP000515140"/>
    </source>
</evidence>
<dbReference type="RefSeq" id="XP_020835981.1">
    <property type="nucleotide sequence ID" value="XM_020980322.1"/>
</dbReference>
<organism evidence="7 10">
    <name type="scientific">Phascolarctos cinereus</name>
    <name type="common">Koala</name>
    <dbReference type="NCBI Taxonomy" id="38626"/>
    <lineage>
        <taxon>Eukaryota</taxon>
        <taxon>Metazoa</taxon>
        <taxon>Chordata</taxon>
        <taxon>Craniata</taxon>
        <taxon>Vertebrata</taxon>
        <taxon>Euteleostomi</taxon>
        <taxon>Mammalia</taxon>
        <taxon>Metatheria</taxon>
        <taxon>Diprotodontia</taxon>
        <taxon>Phascolarctidae</taxon>
        <taxon>Phascolarctos</taxon>
    </lineage>
</organism>
<accession>A0A6P5JRI3</accession>
<dbReference type="AlphaFoldDB" id="A0A6P5JRI3"/>
<dbReference type="RefSeq" id="XP_020835950.1">
    <property type="nucleotide sequence ID" value="XM_020980291.1"/>
</dbReference>
<dbReference type="PANTHER" id="PTHR15573">
    <property type="entry name" value="G-PROTEIN COUPLED RECEPTOR 160-RELATED"/>
    <property type="match status" value="1"/>
</dbReference>
<dbReference type="PROSITE" id="PS50262">
    <property type="entry name" value="G_PROTEIN_RECEP_F1_2"/>
    <property type="match status" value="1"/>
</dbReference>
<feature type="transmembrane region" description="Helical" evidence="5">
    <location>
        <begin position="175"/>
        <end position="201"/>
    </location>
</feature>
<feature type="transmembrane region" description="Helical" evidence="5">
    <location>
        <begin position="136"/>
        <end position="155"/>
    </location>
</feature>
<dbReference type="CTD" id="26996"/>
<evidence type="ECO:0000256" key="1">
    <source>
        <dbReference type="ARBA" id="ARBA00004370"/>
    </source>
</evidence>
<dbReference type="RefSeq" id="XP_020835970.1">
    <property type="nucleotide sequence ID" value="XM_020980311.1"/>
</dbReference>
<evidence type="ECO:0000256" key="5">
    <source>
        <dbReference type="SAM" id="Phobius"/>
    </source>
</evidence>
<evidence type="ECO:0000313" key="13">
    <source>
        <dbReference type="RefSeq" id="XP_020835970.1"/>
    </source>
</evidence>
<protein>
    <submittedName>
        <fullName evidence="8 9">Probable G-protein coupled receptor 160</fullName>
    </submittedName>
</protein>
<evidence type="ECO:0000313" key="8">
    <source>
        <dbReference type="RefSeq" id="XP_020835950.1"/>
    </source>
</evidence>
<dbReference type="PANTHER" id="PTHR15573:SF0">
    <property type="entry name" value="G-PROTEIN COUPLED RECEPTOR 160-RELATED"/>
    <property type="match status" value="1"/>
</dbReference>
<dbReference type="KEGG" id="pcw:110203889"/>
<feature type="transmembrane region" description="Helical" evidence="5">
    <location>
        <begin position="276"/>
        <end position="293"/>
    </location>
</feature>
<dbReference type="RefSeq" id="XP_020835966.1">
    <property type="nucleotide sequence ID" value="XM_020980307.1"/>
</dbReference>
<feature type="domain" description="G-protein coupled receptors family 1 profile" evidence="6">
    <location>
        <begin position="37"/>
        <end position="291"/>
    </location>
</feature>
<feature type="transmembrane region" description="Helical" evidence="5">
    <location>
        <begin position="26"/>
        <end position="44"/>
    </location>
</feature>
<dbReference type="InterPro" id="IPR017452">
    <property type="entry name" value="GPCR_Rhodpsn_7TM"/>
</dbReference>
<dbReference type="InterPro" id="IPR042353">
    <property type="entry name" value="GPR160"/>
</dbReference>
<keyword evidence="2 5" id="KW-0812">Transmembrane</keyword>
<feature type="transmembrane region" description="Helical" evidence="5">
    <location>
        <begin position="90"/>
        <end position="115"/>
    </location>
</feature>
<proteinExistence type="predicted"/>
<sequence>MFVSLGNHTFQPQSHPGHPSLDPSCMVLLVILVKTFLNILMIAIGRKDTHQSFLEYFCVSVALIDFLLLGGLSFIAYFQDFALWGIRFTKYHICLLPQIMSFACGFLHCPVFLLAGLDHYLNISQTSKVSRFCRNIFYFFSVIFIWIAALVYVLGDPVINVSLSKHGLSSYQCPFYVSIQSYWLSVSMVGVLLVVFGTCWSEVPALIRSLRIASYMNETALYFPLAPDWDHMVICKKQLLIKLLICFLGTWFPFVFLQIIILFLDIRIPAYVEMNVPWLYFVNSFLIATVYWFRSHELKVTETVLYMDPFVSWKFCFIPFTIHHMEQMGKAEAVTVC</sequence>
<evidence type="ECO:0000259" key="6">
    <source>
        <dbReference type="PROSITE" id="PS50262"/>
    </source>
</evidence>
<evidence type="ECO:0000256" key="4">
    <source>
        <dbReference type="ARBA" id="ARBA00023136"/>
    </source>
</evidence>
<evidence type="ECO:0000313" key="11">
    <source>
        <dbReference type="RefSeq" id="XP_020835965.1"/>
    </source>
</evidence>
<evidence type="ECO:0000313" key="10">
    <source>
        <dbReference type="RefSeq" id="XP_020835958.1"/>
    </source>
</evidence>
<evidence type="ECO:0000313" key="12">
    <source>
        <dbReference type="RefSeq" id="XP_020835966.1"/>
    </source>
</evidence>
<keyword evidence="8 9" id="KW-0675">Receptor</keyword>
<dbReference type="GO" id="GO:0005886">
    <property type="term" value="C:plasma membrane"/>
    <property type="evidence" value="ECO:0007669"/>
    <property type="project" value="Ensembl"/>
</dbReference>
<dbReference type="GO" id="GO:0043235">
    <property type="term" value="C:receptor complex"/>
    <property type="evidence" value="ECO:0007669"/>
    <property type="project" value="Ensembl"/>
</dbReference>
<keyword evidence="7" id="KW-1185">Reference proteome</keyword>
<dbReference type="RefSeq" id="XP_020835955.1">
    <property type="nucleotide sequence ID" value="XM_020980296.1"/>
</dbReference>
<dbReference type="Gene3D" id="1.20.1070.10">
    <property type="entry name" value="Rhodopsin 7-helix transmembrane proteins"/>
    <property type="match status" value="1"/>
</dbReference>
<dbReference type="RefSeq" id="XP_020835965.1">
    <property type="nucleotide sequence ID" value="XM_020980306.1"/>
</dbReference>
<evidence type="ECO:0000256" key="3">
    <source>
        <dbReference type="ARBA" id="ARBA00022989"/>
    </source>
</evidence>
<gene>
    <name evidence="8 9 10 11 12 13 14 15" type="primary">GPR160</name>
</gene>
<feature type="transmembrane region" description="Helical" evidence="5">
    <location>
        <begin position="56"/>
        <end position="78"/>
    </location>
</feature>
<name>A0A6P5JRI3_PHACI</name>
<dbReference type="GeneID" id="110203889"/>